<dbReference type="OrthoDB" id="146583at2759"/>
<sequence>MRSLFWGFLWVLIYLSAYTEVTLATGSEKLSTLNSVKSTPVSFSKNLRTVSRFLRRDNVGLTKAATDDDNVGNEERSVVADKLKGGAIKVVESVYKGAGKLVGQDKVDKLRTKNRQHIAKIYHKTNANPEYFLNKANKETNPILKARFVEYDRLVKALRESKQKRHRS</sequence>
<evidence type="ECO:0000313" key="3">
    <source>
        <dbReference type="Proteomes" id="UP000198211"/>
    </source>
</evidence>
<evidence type="ECO:0000313" key="2">
    <source>
        <dbReference type="EMBL" id="OWY95307.1"/>
    </source>
</evidence>
<proteinExistence type="predicted"/>
<name>A0A225UQA7_9STRA</name>
<evidence type="ECO:0000256" key="1">
    <source>
        <dbReference type="SAM" id="SignalP"/>
    </source>
</evidence>
<keyword evidence="3" id="KW-1185">Reference proteome</keyword>
<feature type="chain" id="PRO_5012195019" evidence="1">
    <location>
        <begin position="25"/>
        <end position="168"/>
    </location>
</feature>
<organism evidence="2 3">
    <name type="scientific">Phytophthora megakarya</name>
    <dbReference type="NCBI Taxonomy" id="4795"/>
    <lineage>
        <taxon>Eukaryota</taxon>
        <taxon>Sar</taxon>
        <taxon>Stramenopiles</taxon>
        <taxon>Oomycota</taxon>
        <taxon>Peronosporomycetes</taxon>
        <taxon>Peronosporales</taxon>
        <taxon>Peronosporaceae</taxon>
        <taxon>Phytophthora</taxon>
    </lineage>
</organism>
<protein>
    <submittedName>
        <fullName evidence="2">RxLR effector protein</fullName>
    </submittedName>
</protein>
<accession>A0A225UQA7</accession>
<dbReference type="Proteomes" id="UP000198211">
    <property type="component" value="Unassembled WGS sequence"/>
</dbReference>
<dbReference type="EMBL" id="NBNE01013107">
    <property type="protein sequence ID" value="OWY95307.1"/>
    <property type="molecule type" value="Genomic_DNA"/>
</dbReference>
<comment type="caution">
    <text evidence="2">The sequence shown here is derived from an EMBL/GenBank/DDBJ whole genome shotgun (WGS) entry which is preliminary data.</text>
</comment>
<feature type="signal peptide" evidence="1">
    <location>
        <begin position="1"/>
        <end position="24"/>
    </location>
</feature>
<reference evidence="3" key="1">
    <citation type="submission" date="2017-03" db="EMBL/GenBank/DDBJ databases">
        <title>Phytopthora megakarya and P. palmivora, two closely related causual agents of cacao black pod achieved similar genome size and gene model numbers by different mechanisms.</title>
        <authorList>
            <person name="Ali S."/>
            <person name="Shao J."/>
            <person name="Larry D.J."/>
            <person name="Kronmiller B."/>
            <person name="Shen D."/>
            <person name="Strem M.D."/>
            <person name="Melnick R.L."/>
            <person name="Guiltinan M.J."/>
            <person name="Tyler B.M."/>
            <person name="Meinhardt L.W."/>
            <person name="Bailey B.A."/>
        </authorList>
    </citation>
    <scope>NUCLEOTIDE SEQUENCE [LARGE SCALE GENOMIC DNA]</scope>
    <source>
        <strain evidence="3">zdho120</strain>
    </source>
</reference>
<gene>
    <name evidence="2" type="ORF">PHMEG_00034722</name>
</gene>
<dbReference type="AlphaFoldDB" id="A0A225UQA7"/>
<keyword evidence="1" id="KW-0732">Signal</keyword>